<dbReference type="RefSeq" id="WP_133235577.1">
    <property type="nucleotide sequence ID" value="NZ_SOZE01000036.1"/>
</dbReference>
<sequence length="681" mass="73203">MKRKIFFKLNTKLIPMTYIYHQPKHNSIVIPLALIILIFSLENLSMSTITCLSGPGFDITGDPFFPGQQIDLALTFDSPTDRALVKLCQWFLNGELIIDEKGTSLTADLVCGRYVAGVRILTDGGWSGIKTLQIQTCKTLIETVIIGAEEVNEGQQAAYFVNYVFSDGSTQDVTTAYVFASTYGAFSSNIYSAPSNATFNDSGDNVTITASGGPAGNLTKIIHVKDASPVILTSLAITGPDSVDEGATADFFVKATYSNGSTIDHTSEYTLFSPAGTFLGNSFRAYTNAVIEQTPRTAEISAQKNSAVQLKKTITINDTSDKLGVLVVDIFSPGALDVIGMFDNTSENEEVFPPVLTAYSGKNIVPSATPASAVILASDLIAQENLKWRFEFNVAKLVADNPNEDKLVFYLKGRGSAEGVAQGSYSLKGPGTIMTLSGHPGSYLPSVTGGYDLGDIVYFSSDIVSGANGSHVPEDLTTIIKLTYHVATRKVSIQTRVKPIPIGDFDFMAIRYHWGANAGTDLDILVGYEQNGTTADNQYVGYSKPATVPANASPQSDSYLWWGLDNRGASGYEGVLVGIRKFITAFPSSPNIVEIALYAVWFGAYLSGDFDIELVTYKGGSMSIVNNSFVNTGGTLVSTTARQLKTQIRNQLSSPGSSFKIGTIKFNKITNTGSIEFLGYD</sequence>
<organism evidence="1 2">
    <name type="scientific">Mucilaginibacter psychrotolerans</name>
    <dbReference type="NCBI Taxonomy" id="1524096"/>
    <lineage>
        <taxon>Bacteria</taxon>
        <taxon>Pseudomonadati</taxon>
        <taxon>Bacteroidota</taxon>
        <taxon>Sphingobacteriia</taxon>
        <taxon>Sphingobacteriales</taxon>
        <taxon>Sphingobacteriaceae</taxon>
        <taxon>Mucilaginibacter</taxon>
    </lineage>
</organism>
<protein>
    <submittedName>
        <fullName evidence="1">Uncharacterized protein</fullName>
    </submittedName>
</protein>
<evidence type="ECO:0000313" key="2">
    <source>
        <dbReference type="Proteomes" id="UP000297540"/>
    </source>
</evidence>
<dbReference type="Proteomes" id="UP000297540">
    <property type="component" value="Unassembled WGS sequence"/>
</dbReference>
<gene>
    <name evidence="1" type="ORF">E2R66_23660</name>
</gene>
<dbReference type="EMBL" id="SOZE01000036">
    <property type="protein sequence ID" value="TFF33980.1"/>
    <property type="molecule type" value="Genomic_DNA"/>
</dbReference>
<accession>A0A4Y8S625</accession>
<proteinExistence type="predicted"/>
<dbReference type="OrthoDB" id="1325302at2"/>
<name>A0A4Y8S625_9SPHI</name>
<keyword evidence="2" id="KW-1185">Reference proteome</keyword>
<reference evidence="1 2" key="1">
    <citation type="journal article" date="2017" name="Int. J. Syst. Evol. Microbiol.">
        <title>Mucilaginibacterpsychrotolerans sp. nov., isolated from peatlands.</title>
        <authorList>
            <person name="Deng Y."/>
            <person name="Shen L."/>
            <person name="Xu B."/>
            <person name="Liu Y."/>
            <person name="Gu Z."/>
            <person name="Liu H."/>
            <person name="Zhou Y."/>
        </authorList>
    </citation>
    <scope>NUCLEOTIDE SEQUENCE [LARGE SCALE GENOMIC DNA]</scope>
    <source>
        <strain evidence="1 2">NH7-4</strain>
    </source>
</reference>
<dbReference type="AlphaFoldDB" id="A0A4Y8S625"/>
<evidence type="ECO:0000313" key="1">
    <source>
        <dbReference type="EMBL" id="TFF33980.1"/>
    </source>
</evidence>
<comment type="caution">
    <text evidence="1">The sequence shown here is derived from an EMBL/GenBank/DDBJ whole genome shotgun (WGS) entry which is preliminary data.</text>
</comment>